<dbReference type="PANTHER" id="PTHR34047:SF8">
    <property type="entry name" value="PROTEIN YKFC"/>
    <property type="match status" value="1"/>
</dbReference>
<feature type="non-terminal residue" evidence="2">
    <location>
        <position position="1"/>
    </location>
</feature>
<dbReference type="InterPro" id="IPR013597">
    <property type="entry name" value="Mat_intron_G2"/>
</dbReference>
<gene>
    <name evidence="2" type="ORF">DIT26_04070</name>
</gene>
<sequence>LEKAGRVTGKVSYARYADDLVALVYPGEWVDKVNRRLLEEFEKIEVQLNEEKSKIVDMEKGSFQFLGFEFSMVKAKNGKRRPDYRPNKKARKALLEKLKYQFLIYRSNSLERLVEAINPILRGWVNYFRIGNSKKVFSFIRDWVNRKLRRHMMRKKQKKGFGWKRWSKEELLKITGIYNDYRIRYLRQKALPAR</sequence>
<name>A0A3D3TLF6_9BACT</name>
<dbReference type="EMBL" id="DQBS01000100">
    <property type="protein sequence ID" value="HCO69751.1"/>
    <property type="molecule type" value="Genomic_DNA"/>
</dbReference>
<keyword evidence="2" id="KW-0808">Transferase</keyword>
<organism evidence="2 3">
    <name type="scientific">Mesotoga infera</name>
    <dbReference type="NCBI Taxonomy" id="1236046"/>
    <lineage>
        <taxon>Bacteria</taxon>
        <taxon>Thermotogati</taxon>
        <taxon>Thermotogota</taxon>
        <taxon>Thermotogae</taxon>
        <taxon>Kosmotogales</taxon>
        <taxon>Kosmotogaceae</taxon>
        <taxon>Mesotoga</taxon>
    </lineage>
</organism>
<dbReference type="PANTHER" id="PTHR34047">
    <property type="entry name" value="NUCLEAR INTRON MATURASE 1, MITOCHONDRIAL-RELATED"/>
    <property type="match status" value="1"/>
</dbReference>
<dbReference type="AlphaFoldDB" id="A0A3D3TLF6"/>
<dbReference type="SUPFAM" id="SSF56672">
    <property type="entry name" value="DNA/RNA polymerases"/>
    <property type="match status" value="1"/>
</dbReference>
<evidence type="ECO:0000313" key="2">
    <source>
        <dbReference type="EMBL" id="HCO69751.1"/>
    </source>
</evidence>
<dbReference type="Proteomes" id="UP000264215">
    <property type="component" value="Unassembled WGS sequence"/>
</dbReference>
<evidence type="ECO:0000313" key="3">
    <source>
        <dbReference type="Proteomes" id="UP000264215"/>
    </source>
</evidence>
<dbReference type="InterPro" id="IPR000477">
    <property type="entry name" value="RT_dom"/>
</dbReference>
<protein>
    <submittedName>
        <fullName evidence="2">Group II intron reverse transcriptase/maturase</fullName>
    </submittedName>
</protein>
<dbReference type="GO" id="GO:0003964">
    <property type="term" value="F:RNA-directed DNA polymerase activity"/>
    <property type="evidence" value="ECO:0007669"/>
    <property type="project" value="UniProtKB-KW"/>
</dbReference>
<proteinExistence type="predicted"/>
<keyword evidence="2" id="KW-0548">Nucleotidyltransferase</keyword>
<evidence type="ECO:0000259" key="1">
    <source>
        <dbReference type="PROSITE" id="PS50878"/>
    </source>
</evidence>
<dbReference type="PROSITE" id="PS50878">
    <property type="entry name" value="RT_POL"/>
    <property type="match status" value="1"/>
</dbReference>
<feature type="domain" description="Reverse transcriptase" evidence="1">
    <location>
        <begin position="1"/>
        <end position="70"/>
    </location>
</feature>
<dbReference type="InterPro" id="IPR051083">
    <property type="entry name" value="GrpII_Intron_Splice-Mob/Def"/>
</dbReference>
<accession>A0A3D3TLF6</accession>
<dbReference type="InterPro" id="IPR043502">
    <property type="entry name" value="DNA/RNA_pol_sf"/>
</dbReference>
<comment type="caution">
    <text evidence="2">The sequence shown here is derived from an EMBL/GenBank/DDBJ whole genome shotgun (WGS) entry which is preliminary data.</text>
</comment>
<reference evidence="2 3" key="1">
    <citation type="journal article" date="2018" name="Nat. Biotechnol.">
        <title>A standardized bacterial taxonomy based on genome phylogeny substantially revises the tree of life.</title>
        <authorList>
            <person name="Parks D.H."/>
            <person name="Chuvochina M."/>
            <person name="Waite D.W."/>
            <person name="Rinke C."/>
            <person name="Skarshewski A."/>
            <person name="Chaumeil P.A."/>
            <person name="Hugenholtz P."/>
        </authorList>
    </citation>
    <scope>NUCLEOTIDE SEQUENCE [LARGE SCALE GENOMIC DNA]</scope>
    <source>
        <strain evidence="2">UBA9905</strain>
    </source>
</reference>
<keyword evidence="2" id="KW-0695">RNA-directed DNA polymerase</keyword>
<dbReference type="Pfam" id="PF08388">
    <property type="entry name" value="GIIM"/>
    <property type="match status" value="1"/>
</dbReference>